<sequence>MRCCVLACWQVPSRTRSGLDWTGLDWAEAEVLKLASLQEQLQERRDKLRPTETVVRQGPAHFVVDTEPDLKVARVLDLNVFVGSQDAAADIDTLQRHGITHILNTQLSDVLPQAFAFIRTADRVLVHCNAGVSRSVSVALAYCIVEKGVALSAAFEDLKAKRPAVRPNAGFWQQLTVLEQQRLQSAQDPGQTR</sequence>
<dbReference type="GeneID" id="16072764"/>
<dbReference type="Pfam" id="PF00782">
    <property type="entry name" value="DSPc"/>
    <property type="match status" value="1"/>
</dbReference>
<evidence type="ECO:0000313" key="2">
    <source>
        <dbReference type="EMBL" id="EGD75152.1"/>
    </source>
</evidence>
<gene>
    <name evidence="2" type="ORF">PTSG_06806</name>
</gene>
<dbReference type="SMART" id="SM00195">
    <property type="entry name" value="DSPc"/>
    <property type="match status" value="1"/>
</dbReference>
<evidence type="ECO:0000313" key="3">
    <source>
        <dbReference type="Proteomes" id="UP000007799"/>
    </source>
</evidence>
<dbReference type="PROSITE" id="PS50056">
    <property type="entry name" value="TYR_PHOSPHATASE_2"/>
    <property type="match status" value="1"/>
</dbReference>
<organism evidence="3">
    <name type="scientific">Salpingoeca rosetta (strain ATCC 50818 / BSB-021)</name>
    <dbReference type="NCBI Taxonomy" id="946362"/>
    <lineage>
        <taxon>Eukaryota</taxon>
        <taxon>Choanoflagellata</taxon>
        <taxon>Craspedida</taxon>
        <taxon>Salpingoecidae</taxon>
        <taxon>Salpingoeca</taxon>
    </lineage>
</organism>
<dbReference type="GO" id="GO:0005737">
    <property type="term" value="C:cytoplasm"/>
    <property type="evidence" value="ECO:0007669"/>
    <property type="project" value="TreeGrafter"/>
</dbReference>
<dbReference type="KEGG" id="sre:PTSG_06806"/>
<dbReference type="Gene3D" id="3.90.190.10">
    <property type="entry name" value="Protein tyrosine phosphatase superfamily"/>
    <property type="match status" value="2"/>
</dbReference>
<dbReference type="AlphaFoldDB" id="F2UEV2"/>
<dbReference type="EMBL" id="GL832971">
    <property type="protein sequence ID" value="EGD75152.1"/>
    <property type="molecule type" value="Genomic_DNA"/>
</dbReference>
<proteinExistence type="predicted"/>
<dbReference type="eggNOG" id="KOG1716">
    <property type="taxonomic scope" value="Eukaryota"/>
</dbReference>
<dbReference type="PANTHER" id="PTHR46377:SF1">
    <property type="entry name" value="DUAL SPECIFICITY PROTEIN PHOSPHATASE 19"/>
    <property type="match status" value="1"/>
</dbReference>
<evidence type="ECO:0000259" key="1">
    <source>
        <dbReference type="PROSITE" id="PS50056"/>
    </source>
</evidence>
<dbReference type="OrthoDB" id="10252009at2759"/>
<dbReference type="RefSeq" id="XP_004992205.1">
    <property type="nucleotide sequence ID" value="XM_004992148.1"/>
</dbReference>
<accession>F2UEV2</accession>
<dbReference type="InterPro" id="IPR029021">
    <property type="entry name" value="Prot-tyrosine_phosphatase-like"/>
</dbReference>
<dbReference type="SUPFAM" id="SSF52799">
    <property type="entry name" value="(Phosphotyrosine protein) phosphatases II"/>
    <property type="match status" value="1"/>
</dbReference>
<feature type="domain" description="Tyrosine specific protein phosphatases" evidence="1">
    <location>
        <begin position="123"/>
        <end position="165"/>
    </location>
</feature>
<dbReference type="PANTHER" id="PTHR46377">
    <property type="entry name" value="DUAL SPECIFICITY PROTEIN PHOSPHATASE 19"/>
    <property type="match status" value="1"/>
</dbReference>
<dbReference type="CDD" id="cd14498">
    <property type="entry name" value="DSP"/>
    <property type="match status" value="1"/>
</dbReference>
<dbReference type="InParanoid" id="F2UEV2"/>
<name>F2UEV2_SALR5</name>
<dbReference type="STRING" id="946362.F2UEV2"/>
<keyword evidence="3" id="KW-1185">Reference proteome</keyword>
<dbReference type="InterPro" id="IPR020422">
    <property type="entry name" value="TYR_PHOSPHATASE_DUAL_dom"/>
</dbReference>
<dbReference type="Proteomes" id="UP000007799">
    <property type="component" value="Unassembled WGS sequence"/>
</dbReference>
<protein>
    <recommendedName>
        <fullName evidence="1">Tyrosine specific protein phosphatases domain-containing protein</fullName>
    </recommendedName>
</protein>
<dbReference type="GO" id="GO:0008579">
    <property type="term" value="F:JUN kinase phosphatase activity"/>
    <property type="evidence" value="ECO:0007669"/>
    <property type="project" value="TreeGrafter"/>
</dbReference>
<reference evidence="2" key="1">
    <citation type="submission" date="2009-08" db="EMBL/GenBank/DDBJ databases">
        <title>Annotation of Salpingoeca rosetta.</title>
        <authorList>
            <consortium name="The Broad Institute Genome Sequencing Platform"/>
            <person name="Russ C."/>
            <person name="Cuomo C."/>
            <person name="Burger G."/>
            <person name="Gray M.W."/>
            <person name="Holland P.W.H."/>
            <person name="King N."/>
            <person name="Lang F.B.F."/>
            <person name="Roger A.J."/>
            <person name="Ruiz-Trillo I."/>
            <person name="Young S.K."/>
            <person name="Zeng Q."/>
            <person name="Gargeya S."/>
            <person name="Alvarado L."/>
            <person name="Berlin A."/>
            <person name="Chapman S.B."/>
            <person name="Chen Z."/>
            <person name="Freedman E."/>
            <person name="Gellesch M."/>
            <person name="Goldberg J."/>
            <person name="Griggs A."/>
            <person name="Gujja S."/>
            <person name="Heilman E."/>
            <person name="Heiman D."/>
            <person name="Howarth C."/>
            <person name="Mehta T."/>
            <person name="Neiman D."/>
            <person name="Pearson M."/>
            <person name="Roberts A."/>
            <person name="Saif S."/>
            <person name="Shea T."/>
            <person name="Shenoy N."/>
            <person name="Sisk P."/>
            <person name="Stolte C."/>
            <person name="Sykes S."/>
            <person name="White J."/>
            <person name="Yandava C."/>
            <person name="Haas B."/>
            <person name="Nusbaum C."/>
            <person name="Birren B."/>
        </authorList>
    </citation>
    <scope>NUCLEOTIDE SEQUENCE [LARGE SCALE GENOMIC DNA]</scope>
    <source>
        <strain evidence="2">ATCC 50818</strain>
    </source>
</reference>
<dbReference type="InterPro" id="IPR000340">
    <property type="entry name" value="Dual-sp_phosphatase_cat-dom"/>
</dbReference>
<dbReference type="InterPro" id="IPR000387">
    <property type="entry name" value="Tyr_Pase_dom"/>
</dbReference>